<evidence type="ECO:0008006" key="5">
    <source>
        <dbReference type="Google" id="ProtNLM"/>
    </source>
</evidence>
<evidence type="ECO:0000256" key="1">
    <source>
        <dbReference type="SAM" id="MobiDB-lite"/>
    </source>
</evidence>
<name>A0ABW4D2K7_9LACO</name>
<keyword evidence="4" id="KW-1185">Reference proteome</keyword>
<organism evidence="3 4">
    <name type="scientific">Levilactobacillus lanxiensis</name>
    <dbReference type="NCBI Taxonomy" id="2799568"/>
    <lineage>
        <taxon>Bacteria</taxon>
        <taxon>Bacillati</taxon>
        <taxon>Bacillota</taxon>
        <taxon>Bacilli</taxon>
        <taxon>Lactobacillales</taxon>
        <taxon>Lactobacillaceae</taxon>
        <taxon>Levilactobacillus</taxon>
    </lineage>
</organism>
<dbReference type="EMBL" id="JBHTOD010000003">
    <property type="protein sequence ID" value="MFD1454960.1"/>
    <property type="molecule type" value="Genomic_DNA"/>
</dbReference>
<proteinExistence type="predicted"/>
<evidence type="ECO:0000256" key="2">
    <source>
        <dbReference type="SAM" id="SignalP"/>
    </source>
</evidence>
<feature type="signal peptide" evidence="2">
    <location>
        <begin position="1"/>
        <end position="31"/>
    </location>
</feature>
<comment type="caution">
    <text evidence="3">The sequence shown here is derived from an EMBL/GenBank/DDBJ whole genome shotgun (WGS) entry which is preliminary data.</text>
</comment>
<dbReference type="RefSeq" id="WP_203644157.1">
    <property type="nucleotide sequence ID" value="NZ_BOLN01000003.1"/>
</dbReference>
<feature type="compositionally biased region" description="Low complexity" evidence="1">
    <location>
        <begin position="221"/>
        <end position="249"/>
    </location>
</feature>
<sequence>MKNKNWWFKVPLIVVTAISALVLGAGNQAHAADDTPSNIAVVKMSLDDSMVQLDAPLLEAYTLDGQKSDIPFWGQNGTTIPNYTSQYAINLDTGTLYYSCSSTDFSTNLWFPANDQTVLIPSSLPGSDSSNVQTRTFTFSFLNQNGQPLTTSESIKASYSPNANYPGDPFTGLADSLKTTDTTTHKLIASRAFPGYKLRDQDPVTNTDSDYDFTYHYVKDTPTSKPSTGTSTAAEADSASTSSSSVTPV</sequence>
<feature type="region of interest" description="Disordered" evidence="1">
    <location>
        <begin position="218"/>
        <end position="249"/>
    </location>
</feature>
<accession>A0ABW4D2K7</accession>
<feature type="chain" id="PRO_5045615368" description="MucBP domain-containing protein" evidence="2">
    <location>
        <begin position="32"/>
        <end position="249"/>
    </location>
</feature>
<gene>
    <name evidence="3" type="ORF">ACFQ44_04565</name>
</gene>
<keyword evidence="2" id="KW-0732">Signal</keyword>
<reference evidence="4" key="1">
    <citation type="journal article" date="2019" name="Int. J. Syst. Evol. Microbiol.">
        <title>The Global Catalogue of Microorganisms (GCM) 10K type strain sequencing project: providing services to taxonomists for standard genome sequencing and annotation.</title>
        <authorList>
            <consortium name="The Broad Institute Genomics Platform"/>
            <consortium name="The Broad Institute Genome Sequencing Center for Infectious Disease"/>
            <person name="Wu L."/>
            <person name="Ma J."/>
        </authorList>
    </citation>
    <scope>NUCLEOTIDE SEQUENCE [LARGE SCALE GENOMIC DNA]</scope>
    <source>
        <strain evidence="4">CCM 8979</strain>
    </source>
</reference>
<evidence type="ECO:0000313" key="3">
    <source>
        <dbReference type="EMBL" id="MFD1454960.1"/>
    </source>
</evidence>
<evidence type="ECO:0000313" key="4">
    <source>
        <dbReference type="Proteomes" id="UP001597189"/>
    </source>
</evidence>
<dbReference type="Proteomes" id="UP001597189">
    <property type="component" value="Unassembled WGS sequence"/>
</dbReference>
<protein>
    <recommendedName>
        <fullName evidence="5">MucBP domain-containing protein</fullName>
    </recommendedName>
</protein>